<evidence type="ECO:0000256" key="2">
    <source>
        <dbReference type="ARBA" id="ARBA00022980"/>
    </source>
</evidence>
<keyword evidence="8" id="KW-1185">Reference proteome</keyword>
<dbReference type="InterPro" id="IPR001383">
    <property type="entry name" value="Ribosomal_bL28_bact-type"/>
</dbReference>
<evidence type="ECO:0000256" key="3">
    <source>
        <dbReference type="ARBA" id="ARBA00023274"/>
    </source>
</evidence>
<dbReference type="InterPro" id="IPR026569">
    <property type="entry name" value="Ribosomal_bL28"/>
</dbReference>
<keyword evidence="3 5" id="KW-0687">Ribonucleoprotein</keyword>
<dbReference type="InterPro" id="IPR034704">
    <property type="entry name" value="Ribosomal_bL28/bL31-like_sf"/>
</dbReference>
<dbReference type="NCBIfam" id="TIGR00009">
    <property type="entry name" value="L28"/>
    <property type="match status" value="1"/>
</dbReference>
<dbReference type="PANTHER" id="PTHR13528:SF2">
    <property type="entry name" value="LARGE RIBOSOMAL SUBUNIT PROTEIN BL28M"/>
    <property type="match status" value="1"/>
</dbReference>
<dbReference type="RefSeq" id="WP_154564326.1">
    <property type="nucleotide sequence ID" value="NZ_VUMG01000003.1"/>
</dbReference>
<evidence type="ECO:0000256" key="1">
    <source>
        <dbReference type="ARBA" id="ARBA00008760"/>
    </source>
</evidence>
<evidence type="ECO:0000313" key="7">
    <source>
        <dbReference type="EMBL" id="MSS46385.1"/>
    </source>
</evidence>
<dbReference type="InterPro" id="IPR037147">
    <property type="entry name" value="Ribosomal_bL28_sf"/>
</dbReference>
<sequence>MSRRCQVRGTKPGFGNNVSHSQRHTRRRWNPNIHKKRYWVPSLGRKVTLTLTPKAIKEIDRRGVDKVVAEMLTRGEKI</sequence>
<keyword evidence="2 5" id="KW-0689">Ribosomal protein</keyword>
<protein>
    <recommendedName>
        <fullName evidence="4 5">Large ribosomal subunit protein bL28</fullName>
    </recommendedName>
</protein>
<dbReference type="Proteomes" id="UP000466104">
    <property type="component" value="Unassembled WGS sequence"/>
</dbReference>
<dbReference type="Pfam" id="PF00830">
    <property type="entry name" value="Ribosomal_L28"/>
    <property type="match status" value="1"/>
</dbReference>
<dbReference type="EMBL" id="VUMG01000003">
    <property type="protein sequence ID" value="MSS46385.1"/>
    <property type="molecule type" value="Genomic_DNA"/>
</dbReference>
<dbReference type="Gene3D" id="2.30.170.40">
    <property type="entry name" value="Ribosomal protein L28/L24"/>
    <property type="match status" value="1"/>
</dbReference>
<dbReference type="HAMAP" id="MF_00373">
    <property type="entry name" value="Ribosomal_bL28"/>
    <property type="match status" value="1"/>
</dbReference>
<comment type="caution">
    <text evidence="7">The sequence shown here is derived from an EMBL/GenBank/DDBJ whole genome shotgun (WGS) entry which is preliminary data.</text>
</comment>
<gene>
    <name evidence="5 7" type="primary">rpmB</name>
    <name evidence="7" type="ORF">FYJ43_10235</name>
</gene>
<dbReference type="GO" id="GO:1990904">
    <property type="term" value="C:ribonucleoprotein complex"/>
    <property type="evidence" value="ECO:0007669"/>
    <property type="project" value="UniProtKB-KW"/>
</dbReference>
<comment type="similarity">
    <text evidence="1 5">Belongs to the bacterial ribosomal protein bL28 family.</text>
</comment>
<accession>A0A7K0J8W2</accession>
<dbReference type="FunFam" id="2.30.170.40:FF:000001">
    <property type="entry name" value="50S ribosomal protein L28"/>
    <property type="match status" value="1"/>
</dbReference>
<dbReference type="GO" id="GO:0006412">
    <property type="term" value="P:translation"/>
    <property type="evidence" value="ECO:0007669"/>
    <property type="project" value="UniProtKB-UniRule"/>
</dbReference>
<feature type="region of interest" description="Disordered" evidence="6">
    <location>
        <begin position="1"/>
        <end position="27"/>
    </location>
</feature>
<dbReference type="GO" id="GO:0003735">
    <property type="term" value="F:structural constituent of ribosome"/>
    <property type="evidence" value="ECO:0007669"/>
    <property type="project" value="InterPro"/>
</dbReference>
<name>A0A7K0J8W2_9ACTN</name>
<proteinExistence type="inferred from homology"/>
<evidence type="ECO:0000256" key="5">
    <source>
        <dbReference type="HAMAP-Rule" id="MF_00373"/>
    </source>
</evidence>
<organism evidence="7 8">
    <name type="scientific">Cutibacterium porci</name>
    <dbReference type="NCBI Taxonomy" id="2605781"/>
    <lineage>
        <taxon>Bacteria</taxon>
        <taxon>Bacillati</taxon>
        <taxon>Actinomycetota</taxon>
        <taxon>Actinomycetes</taxon>
        <taxon>Propionibacteriales</taxon>
        <taxon>Propionibacteriaceae</taxon>
        <taxon>Cutibacterium</taxon>
    </lineage>
</organism>
<dbReference type="GO" id="GO:0005840">
    <property type="term" value="C:ribosome"/>
    <property type="evidence" value="ECO:0007669"/>
    <property type="project" value="UniProtKB-KW"/>
</dbReference>
<evidence type="ECO:0000256" key="4">
    <source>
        <dbReference type="ARBA" id="ARBA00035174"/>
    </source>
</evidence>
<dbReference type="PANTHER" id="PTHR13528">
    <property type="entry name" value="39S RIBOSOMAL PROTEIN L28, MITOCHONDRIAL"/>
    <property type="match status" value="1"/>
</dbReference>
<dbReference type="SUPFAM" id="SSF143800">
    <property type="entry name" value="L28p-like"/>
    <property type="match status" value="1"/>
</dbReference>
<evidence type="ECO:0000256" key="6">
    <source>
        <dbReference type="SAM" id="MobiDB-lite"/>
    </source>
</evidence>
<evidence type="ECO:0000313" key="8">
    <source>
        <dbReference type="Proteomes" id="UP000466104"/>
    </source>
</evidence>
<dbReference type="AlphaFoldDB" id="A0A7K0J8W2"/>
<reference evidence="7 8" key="1">
    <citation type="submission" date="2019-08" db="EMBL/GenBank/DDBJ databases">
        <title>In-depth cultivation of the pig gut microbiome towards novel bacterial diversity and tailored functional studies.</title>
        <authorList>
            <person name="Wylensek D."/>
            <person name="Hitch T.C.A."/>
            <person name="Clavel T."/>
        </authorList>
    </citation>
    <scope>NUCLEOTIDE SEQUENCE [LARGE SCALE GENOMIC DNA]</scope>
    <source>
        <strain evidence="7 8">WCA-380-WT-3A</strain>
    </source>
</reference>